<dbReference type="AlphaFoldDB" id="A0AAV7NWV5"/>
<dbReference type="EMBL" id="JANPWB010000012">
    <property type="protein sequence ID" value="KAJ1119455.1"/>
    <property type="molecule type" value="Genomic_DNA"/>
</dbReference>
<dbReference type="Proteomes" id="UP001066276">
    <property type="component" value="Chromosome 8"/>
</dbReference>
<keyword evidence="2" id="KW-1185">Reference proteome</keyword>
<proteinExistence type="predicted"/>
<accession>A0AAV7NWV5</accession>
<name>A0AAV7NWV5_PLEWA</name>
<sequence>MLSALDATITLTLWGNAFCLADNHGRQPESRLYNIARKAVSAVIAAPTTHYGQTKVNRPGPRSWLIFLKKRNLLCCHTLALKRHSKIETPQTNHPYYTEKVMYKELET</sequence>
<gene>
    <name evidence="1" type="ORF">NDU88_007640</name>
</gene>
<reference evidence="1" key="1">
    <citation type="journal article" date="2022" name="bioRxiv">
        <title>Sequencing and chromosome-scale assembly of the giantPleurodeles waltlgenome.</title>
        <authorList>
            <person name="Brown T."/>
            <person name="Elewa A."/>
            <person name="Iarovenko S."/>
            <person name="Subramanian E."/>
            <person name="Araus A.J."/>
            <person name="Petzold A."/>
            <person name="Susuki M."/>
            <person name="Suzuki K.-i.T."/>
            <person name="Hayashi T."/>
            <person name="Toyoda A."/>
            <person name="Oliveira C."/>
            <person name="Osipova E."/>
            <person name="Leigh N.D."/>
            <person name="Simon A."/>
            <person name="Yun M.H."/>
        </authorList>
    </citation>
    <scope>NUCLEOTIDE SEQUENCE</scope>
    <source>
        <strain evidence="1">20211129_DDA</strain>
        <tissue evidence="1">Liver</tissue>
    </source>
</reference>
<evidence type="ECO:0000313" key="1">
    <source>
        <dbReference type="EMBL" id="KAJ1119455.1"/>
    </source>
</evidence>
<organism evidence="1 2">
    <name type="scientific">Pleurodeles waltl</name>
    <name type="common">Iberian ribbed newt</name>
    <dbReference type="NCBI Taxonomy" id="8319"/>
    <lineage>
        <taxon>Eukaryota</taxon>
        <taxon>Metazoa</taxon>
        <taxon>Chordata</taxon>
        <taxon>Craniata</taxon>
        <taxon>Vertebrata</taxon>
        <taxon>Euteleostomi</taxon>
        <taxon>Amphibia</taxon>
        <taxon>Batrachia</taxon>
        <taxon>Caudata</taxon>
        <taxon>Salamandroidea</taxon>
        <taxon>Salamandridae</taxon>
        <taxon>Pleurodelinae</taxon>
        <taxon>Pleurodeles</taxon>
    </lineage>
</organism>
<evidence type="ECO:0000313" key="2">
    <source>
        <dbReference type="Proteomes" id="UP001066276"/>
    </source>
</evidence>
<comment type="caution">
    <text evidence="1">The sequence shown here is derived from an EMBL/GenBank/DDBJ whole genome shotgun (WGS) entry which is preliminary data.</text>
</comment>
<protein>
    <submittedName>
        <fullName evidence="1">Uncharacterized protein</fullName>
    </submittedName>
</protein>